<evidence type="ECO:0000256" key="1">
    <source>
        <dbReference type="SAM" id="SignalP"/>
    </source>
</evidence>
<name>A0ABR7TNI9_9BACT</name>
<dbReference type="InterPro" id="IPR013783">
    <property type="entry name" value="Ig-like_fold"/>
</dbReference>
<sequence length="276" mass="30398">MKPAVVFIILYAIVFFSSPEQATAQGNLMVTPVRAVFEGQERSTELNIANSGKDTARFVISMVEIRMNKSGTFERITEPDSGQLFASEYIRFFPHSVVLGPNEAQVVKLQVTETNQLTPGEYRSHLYFRAVPDERLMANKNKGKDSSGINVRLVPVFGITIPVIVRIGNTAASVQLTDLSLDFEKGPLLTILFNRSGNASVYGDVTVDYISPQGKRIQVGSAQGLAVYTPNQQRYLHLSLENKPGIDFHTGKLHVTYSAAPPSRITPLAEAELQLK</sequence>
<evidence type="ECO:0000313" key="2">
    <source>
        <dbReference type="EMBL" id="MBC9930579.1"/>
    </source>
</evidence>
<feature type="signal peptide" evidence="1">
    <location>
        <begin position="1"/>
        <end position="22"/>
    </location>
</feature>
<gene>
    <name evidence="2" type="ORF">ICL07_09365</name>
</gene>
<dbReference type="InterPro" id="IPR008962">
    <property type="entry name" value="PapD-like_sf"/>
</dbReference>
<keyword evidence="3" id="KW-1185">Reference proteome</keyword>
<dbReference type="Gene3D" id="2.60.40.10">
    <property type="entry name" value="Immunoglobulins"/>
    <property type="match status" value="1"/>
</dbReference>
<comment type="caution">
    <text evidence="2">The sequence shown here is derived from an EMBL/GenBank/DDBJ whole genome shotgun (WGS) entry which is preliminary data.</text>
</comment>
<evidence type="ECO:0000313" key="3">
    <source>
        <dbReference type="Proteomes" id="UP000659124"/>
    </source>
</evidence>
<accession>A0ABR7TNI9</accession>
<proteinExistence type="predicted"/>
<dbReference type="RefSeq" id="WP_188087645.1">
    <property type="nucleotide sequence ID" value="NZ_JACVFC010000001.1"/>
</dbReference>
<feature type="chain" id="PRO_5045834751" evidence="1">
    <location>
        <begin position="23"/>
        <end position="276"/>
    </location>
</feature>
<keyword evidence="1" id="KW-0732">Signal</keyword>
<reference evidence="2 3" key="1">
    <citation type="submission" date="2020-09" db="EMBL/GenBank/DDBJ databases">
        <title>Genome sequences of type strains of Chitinophaga qingshengii and Chitinophaga varians.</title>
        <authorList>
            <person name="Kittiwongwattana C."/>
        </authorList>
    </citation>
    <scope>NUCLEOTIDE SEQUENCE [LARGE SCALE GENOMIC DNA]</scope>
    <source>
        <strain evidence="2 3">JCM 30026</strain>
    </source>
</reference>
<dbReference type="Proteomes" id="UP000659124">
    <property type="component" value="Unassembled WGS sequence"/>
</dbReference>
<dbReference type="SUPFAM" id="SSF49354">
    <property type="entry name" value="PapD-like"/>
    <property type="match status" value="1"/>
</dbReference>
<protein>
    <submittedName>
        <fullName evidence="2">Molecular chaperone</fullName>
    </submittedName>
</protein>
<dbReference type="EMBL" id="JACVFC010000001">
    <property type="protein sequence ID" value="MBC9930579.1"/>
    <property type="molecule type" value="Genomic_DNA"/>
</dbReference>
<organism evidence="2 3">
    <name type="scientific">Chitinophaga qingshengii</name>
    <dbReference type="NCBI Taxonomy" id="1569794"/>
    <lineage>
        <taxon>Bacteria</taxon>
        <taxon>Pseudomonadati</taxon>
        <taxon>Bacteroidota</taxon>
        <taxon>Chitinophagia</taxon>
        <taxon>Chitinophagales</taxon>
        <taxon>Chitinophagaceae</taxon>
        <taxon>Chitinophaga</taxon>
    </lineage>
</organism>